<dbReference type="PANTHER" id="PTHR13847">
    <property type="entry name" value="SARCOSINE DEHYDROGENASE-RELATED"/>
    <property type="match status" value="1"/>
</dbReference>
<dbReference type="PANTHER" id="PTHR13847:SF275">
    <property type="entry name" value="GAMMA-GLUTAMYLPUTRESCINE OXIDOREDUCTASE"/>
    <property type="match status" value="1"/>
</dbReference>
<evidence type="ECO:0000313" key="5">
    <source>
        <dbReference type="Proteomes" id="UP000028878"/>
    </source>
</evidence>
<dbReference type="Proteomes" id="UP000028878">
    <property type="component" value="Unassembled WGS sequence"/>
</dbReference>
<gene>
    <name evidence="4" type="ORF">BN948_01966</name>
</gene>
<dbReference type="Pfam" id="PF01266">
    <property type="entry name" value="DAO"/>
    <property type="match status" value="1"/>
</dbReference>
<accession>A0A1L1PFM6</accession>
<dbReference type="InterPro" id="IPR006076">
    <property type="entry name" value="FAD-dep_OxRdtase"/>
</dbReference>
<dbReference type="RefSeq" id="WP_009520388.1">
    <property type="nucleotide sequence ID" value="NZ_CCAE010000012.1"/>
</dbReference>
<name>A0A1L1PFM6_HYDIT</name>
<sequence length="431" mass="45495">MAERDPRSHGLWAASAPPAPEASPLQGHATVDVAIIGAGYTGLSAALHLAEGGASALVLEAHDIGFGGSGRNVGLVNAGMWVMPAALPERLGPVHGPRLLERLGDGPSVVFDLIERHGIACEAVRQGTLHCAVGASGFRGLGERARQWQALGAPVDLLDADAAARLTGTTAYRGALLDRRAGTLQPLAYARGLARAAQAAGAALHTQSPVAAVGDEGSHWRLTTAHGATVDARWVLVATNAYSASGGPWPGLDEELVRFPYFNLATRPLSEHQRATILPQRQGAWDTATVLSSFRLDAAGRLVFGSVGALRGAGRAIHRDWGRRALARLFPSLRAIDFDHEWYGHIGMTRDALPRLHRLARNTWSFSGYNGRGIAPGTVFGREFARLVLGQCSEAGMALPVTAPRAAPLRAAREAFYELGARAVHLAQARG</sequence>
<protein>
    <submittedName>
        <fullName evidence="4">FAD dependent oxidoreductase</fullName>
    </submittedName>
</protein>
<evidence type="ECO:0000313" key="4">
    <source>
        <dbReference type="EMBL" id="CDN87544.1"/>
    </source>
</evidence>
<dbReference type="GO" id="GO:0005737">
    <property type="term" value="C:cytoplasm"/>
    <property type="evidence" value="ECO:0007669"/>
    <property type="project" value="TreeGrafter"/>
</dbReference>
<dbReference type="EMBL" id="CCAE010000012">
    <property type="protein sequence ID" value="CDN87544.1"/>
    <property type="molecule type" value="Genomic_DNA"/>
</dbReference>
<dbReference type="Gene3D" id="3.30.9.10">
    <property type="entry name" value="D-Amino Acid Oxidase, subunit A, domain 2"/>
    <property type="match status" value="1"/>
</dbReference>
<dbReference type="Gene3D" id="3.50.50.60">
    <property type="entry name" value="FAD/NAD(P)-binding domain"/>
    <property type="match status" value="1"/>
</dbReference>
<proteinExistence type="predicted"/>
<dbReference type="AlphaFoldDB" id="A0A1L1PFM6"/>
<feature type="domain" description="FAD dependent oxidoreductase" evidence="3">
    <location>
        <begin position="32"/>
        <end position="387"/>
    </location>
</feature>
<evidence type="ECO:0000256" key="1">
    <source>
        <dbReference type="ARBA" id="ARBA00023002"/>
    </source>
</evidence>
<organism evidence="4 5">
    <name type="scientific">Hydrogenophaga intermedia</name>
    <dbReference type="NCBI Taxonomy" id="65786"/>
    <lineage>
        <taxon>Bacteria</taxon>
        <taxon>Pseudomonadati</taxon>
        <taxon>Pseudomonadota</taxon>
        <taxon>Betaproteobacteria</taxon>
        <taxon>Burkholderiales</taxon>
        <taxon>Comamonadaceae</taxon>
        <taxon>Hydrogenophaga</taxon>
    </lineage>
</organism>
<dbReference type="GO" id="GO:0016491">
    <property type="term" value="F:oxidoreductase activity"/>
    <property type="evidence" value="ECO:0007669"/>
    <property type="project" value="UniProtKB-KW"/>
</dbReference>
<reference evidence="5" key="2">
    <citation type="submission" date="2014-11" db="EMBL/GenBank/DDBJ databases">
        <title>Draft genome sequence of Hydrogenophaga intermedia S1.</title>
        <authorList>
            <person name="Gan H.M."/>
            <person name="Chew T.H."/>
            <person name="Stolz A."/>
        </authorList>
    </citation>
    <scope>NUCLEOTIDE SEQUENCE [LARGE SCALE GENOMIC DNA]</scope>
    <source>
        <strain evidence="5">S1</strain>
    </source>
</reference>
<keyword evidence="1" id="KW-0560">Oxidoreductase</keyword>
<evidence type="ECO:0000256" key="2">
    <source>
        <dbReference type="SAM" id="MobiDB-lite"/>
    </source>
</evidence>
<reference evidence="5" key="1">
    <citation type="submission" date="2014-02" db="EMBL/GenBank/DDBJ databases">
        <authorList>
            <person name="Gan H."/>
        </authorList>
    </citation>
    <scope>NUCLEOTIDE SEQUENCE [LARGE SCALE GENOMIC DNA]</scope>
    <source>
        <strain evidence="5">S1</strain>
    </source>
</reference>
<feature type="region of interest" description="Disordered" evidence="2">
    <location>
        <begin position="1"/>
        <end position="24"/>
    </location>
</feature>
<dbReference type="InterPro" id="IPR036188">
    <property type="entry name" value="FAD/NAD-bd_sf"/>
</dbReference>
<keyword evidence="5" id="KW-1185">Reference proteome</keyword>
<evidence type="ECO:0000259" key="3">
    <source>
        <dbReference type="Pfam" id="PF01266"/>
    </source>
</evidence>
<dbReference type="SUPFAM" id="SSF51905">
    <property type="entry name" value="FAD/NAD(P)-binding domain"/>
    <property type="match status" value="1"/>
</dbReference>